<evidence type="ECO:0000313" key="1">
    <source>
        <dbReference type="EnsemblMetazoa" id="GAUT006230-PA"/>
    </source>
</evidence>
<accession>A0A1A9UIR5</accession>
<evidence type="ECO:0000313" key="2">
    <source>
        <dbReference type="Proteomes" id="UP000078200"/>
    </source>
</evidence>
<reference evidence="1" key="1">
    <citation type="submission" date="2020-05" db="UniProtKB">
        <authorList>
            <consortium name="EnsemblMetazoa"/>
        </authorList>
    </citation>
    <scope>IDENTIFICATION</scope>
    <source>
        <strain evidence="1">TTRI</strain>
    </source>
</reference>
<dbReference type="AlphaFoldDB" id="A0A1A9UIR5"/>
<protein>
    <submittedName>
        <fullName evidence="1">Uncharacterized protein</fullName>
    </submittedName>
</protein>
<sequence>MLKFEKAGERQKHICLNRDTNSYECGCYSPTNLHTMSENVWCPSITGTYLKTVTNILRESRVHPKKYCHIRVCKAGATIWLMRITKNIQRMVFQWSATVHRTLAVLIRIQDGISSASGLVQYFKFCKPMKTSSSSNQSQQTPVFRDGSTSLVFPEIGISEGPSASDLVREAPGTDYHSVLIPGGVELSSNN</sequence>
<name>A0A1A9UIR5_GLOAU</name>
<keyword evidence="2" id="KW-1185">Reference proteome</keyword>
<proteinExistence type="predicted"/>
<dbReference type="EnsemblMetazoa" id="GAUT006230-RA">
    <property type="protein sequence ID" value="GAUT006230-PA"/>
    <property type="gene ID" value="GAUT006230"/>
</dbReference>
<organism evidence="1 2">
    <name type="scientific">Glossina austeni</name>
    <name type="common">Savannah tsetse fly</name>
    <dbReference type="NCBI Taxonomy" id="7395"/>
    <lineage>
        <taxon>Eukaryota</taxon>
        <taxon>Metazoa</taxon>
        <taxon>Ecdysozoa</taxon>
        <taxon>Arthropoda</taxon>
        <taxon>Hexapoda</taxon>
        <taxon>Insecta</taxon>
        <taxon>Pterygota</taxon>
        <taxon>Neoptera</taxon>
        <taxon>Endopterygota</taxon>
        <taxon>Diptera</taxon>
        <taxon>Brachycera</taxon>
        <taxon>Muscomorpha</taxon>
        <taxon>Hippoboscoidea</taxon>
        <taxon>Glossinidae</taxon>
        <taxon>Glossina</taxon>
    </lineage>
</organism>
<dbReference type="VEuPathDB" id="VectorBase:GAUT006230"/>
<dbReference type="Proteomes" id="UP000078200">
    <property type="component" value="Unassembled WGS sequence"/>
</dbReference>